<dbReference type="Pfam" id="PF07963">
    <property type="entry name" value="N_methyl"/>
    <property type="match status" value="1"/>
</dbReference>
<dbReference type="Proteomes" id="UP000051124">
    <property type="component" value="Unassembled WGS sequence"/>
</dbReference>
<protein>
    <recommendedName>
        <fullName evidence="3">Type II secretion system protein GspI C-terminal domain-containing protein</fullName>
    </recommendedName>
</protein>
<dbReference type="EMBL" id="LIZT01000008">
    <property type="protein sequence ID" value="KPJ50997.1"/>
    <property type="molecule type" value="Genomic_DNA"/>
</dbReference>
<name>A0A0S7WLE3_UNCT6</name>
<dbReference type="PROSITE" id="PS00409">
    <property type="entry name" value="PROKAR_NTER_METHYL"/>
    <property type="match status" value="1"/>
</dbReference>
<reference evidence="1 2" key="1">
    <citation type="journal article" date="2015" name="Microbiome">
        <title>Genomic resolution of linkages in carbon, nitrogen, and sulfur cycling among widespread estuary sediment bacteria.</title>
        <authorList>
            <person name="Baker B.J."/>
            <person name="Lazar C.S."/>
            <person name="Teske A.P."/>
            <person name="Dick G.J."/>
        </authorList>
    </citation>
    <scope>NUCLEOTIDE SEQUENCE [LARGE SCALE GENOMIC DNA]</scope>
    <source>
        <strain evidence="1">DG_26</strain>
    </source>
</reference>
<accession>A0A0S7WLE3</accession>
<gene>
    <name evidence="1" type="ORF">AMJ40_01210</name>
</gene>
<evidence type="ECO:0008006" key="3">
    <source>
        <dbReference type="Google" id="ProtNLM"/>
    </source>
</evidence>
<sequence length="138" mass="15169">MKKGFTLIEVLVAALLLSIAIVTASMVRVSSVESVMESARLKRASMLLENKLDEVLSFSKADFLTGTSGFDSLWVLNEAGLDTVFMDSVDNVERYVTIDSLVGDRSAVGSFMAVTIYCFWQSGGTQRHLVGRTNLTRY</sequence>
<comment type="caution">
    <text evidence="1">The sequence shown here is derived from an EMBL/GenBank/DDBJ whole genome shotgun (WGS) entry which is preliminary data.</text>
</comment>
<dbReference type="AlphaFoldDB" id="A0A0S7WLE3"/>
<dbReference type="NCBIfam" id="TIGR02532">
    <property type="entry name" value="IV_pilin_GFxxxE"/>
    <property type="match status" value="1"/>
</dbReference>
<dbReference type="InterPro" id="IPR012902">
    <property type="entry name" value="N_methyl_site"/>
</dbReference>
<proteinExistence type="predicted"/>
<evidence type="ECO:0000313" key="2">
    <source>
        <dbReference type="Proteomes" id="UP000051124"/>
    </source>
</evidence>
<organism evidence="1 2">
    <name type="scientific">candidate division TA06 bacterium DG_26</name>
    <dbReference type="NCBI Taxonomy" id="1703771"/>
    <lineage>
        <taxon>Bacteria</taxon>
        <taxon>Bacteria division TA06</taxon>
    </lineage>
</organism>
<evidence type="ECO:0000313" key="1">
    <source>
        <dbReference type="EMBL" id="KPJ50997.1"/>
    </source>
</evidence>